<reference evidence="2 3" key="1">
    <citation type="journal article" date="2016" name="Mol. Biol. Evol.">
        <title>Comparative Genomics of Early-Diverging Mushroom-Forming Fungi Provides Insights into the Origins of Lignocellulose Decay Capabilities.</title>
        <authorList>
            <person name="Nagy L.G."/>
            <person name="Riley R."/>
            <person name="Tritt A."/>
            <person name="Adam C."/>
            <person name="Daum C."/>
            <person name="Floudas D."/>
            <person name="Sun H."/>
            <person name="Yadav J.S."/>
            <person name="Pangilinan J."/>
            <person name="Larsson K.H."/>
            <person name="Matsuura K."/>
            <person name="Barry K."/>
            <person name="Labutti K."/>
            <person name="Kuo R."/>
            <person name="Ohm R.A."/>
            <person name="Bhattacharya S.S."/>
            <person name="Shirouzu T."/>
            <person name="Yoshinaga Y."/>
            <person name="Martin F.M."/>
            <person name="Grigoriev I.V."/>
            <person name="Hibbett D.S."/>
        </authorList>
    </citation>
    <scope>NUCLEOTIDE SEQUENCE [LARGE SCALE GENOMIC DNA]</scope>
    <source>
        <strain evidence="2 3">L-15889</strain>
    </source>
</reference>
<sequence>MTKATPMAVASRRLWQPEMAEPSRMTQPSARSRIQVDRSHQDQTQSSAKYTTRSRTSPILNNSKCAERGLPLQEH</sequence>
<gene>
    <name evidence="2" type="ORF">DAEQUDRAFT_76933</name>
</gene>
<dbReference type="EMBL" id="KV429043">
    <property type="protein sequence ID" value="KZT71884.1"/>
    <property type="molecule type" value="Genomic_DNA"/>
</dbReference>
<dbReference type="Proteomes" id="UP000076727">
    <property type="component" value="Unassembled WGS sequence"/>
</dbReference>
<evidence type="ECO:0000313" key="3">
    <source>
        <dbReference type="Proteomes" id="UP000076727"/>
    </source>
</evidence>
<feature type="region of interest" description="Disordered" evidence="1">
    <location>
        <begin position="1"/>
        <end position="75"/>
    </location>
</feature>
<proteinExistence type="predicted"/>
<evidence type="ECO:0000256" key="1">
    <source>
        <dbReference type="SAM" id="MobiDB-lite"/>
    </source>
</evidence>
<protein>
    <submittedName>
        <fullName evidence="2">Uncharacterized protein</fullName>
    </submittedName>
</protein>
<dbReference type="AlphaFoldDB" id="A0A165SEY2"/>
<accession>A0A165SEY2</accession>
<keyword evidence="3" id="KW-1185">Reference proteome</keyword>
<feature type="compositionally biased region" description="Polar residues" evidence="1">
    <location>
        <begin position="42"/>
        <end position="64"/>
    </location>
</feature>
<evidence type="ECO:0000313" key="2">
    <source>
        <dbReference type="EMBL" id="KZT71884.1"/>
    </source>
</evidence>
<organism evidence="2 3">
    <name type="scientific">Daedalea quercina L-15889</name>
    <dbReference type="NCBI Taxonomy" id="1314783"/>
    <lineage>
        <taxon>Eukaryota</taxon>
        <taxon>Fungi</taxon>
        <taxon>Dikarya</taxon>
        <taxon>Basidiomycota</taxon>
        <taxon>Agaricomycotina</taxon>
        <taxon>Agaricomycetes</taxon>
        <taxon>Polyporales</taxon>
        <taxon>Fomitopsis</taxon>
    </lineage>
</organism>
<name>A0A165SEY2_9APHY</name>